<comment type="caution">
    <text evidence="1">The sequence shown here is derived from an EMBL/GenBank/DDBJ whole genome shotgun (WGS) entry which is preliminary data.</text>
</comment>
<evidence type="ECO:0008006" key="3">
    <source>
        <dbReference type="Google" id="ProtNLM"/>
    </source>
</evidence>
<evidence type="ECO:0000313" key="2">
    <source>
        <dbReference type="Proteomes" id="UP001205185"/>
    </source>
</evidence>
<dbReference type="SUPFAM" id="SSF51182">
    <property type="entry name" value="RmlC-like cupins"/>
    <property type="match status" value="1"/>
</dbReference>
<protein>
    <recommendedName>
        <fullName evidence="3">Signal peptidase I</fullName>
    </recommendedName>
</protein>
<evidence type="ECO:0000313" key="1">
    <source>
        <dbReference type="EMBL" id="MCP2270858.1"/>
    </source>
</evidence>
<dbReference type="Gene3D" id="2.60.120.10">
    <property type="entry name" value="Jelly Rolls"/>
    <property type="match status" value="1"/>
</dbReference>
<gene>
    <name evidence="1" type="ORF">LV75_003370</name>
</gene>
<reference evidence="1 2" key="1">
    <citation type="submission" date="2022-06" db="EMBL/GenBank/DDBJ databases">
        <title>Genomic Encyclopedia of Archaeal and Bacterial Type Strains, Phase II (KMG-II): from individual species to whole genera.</title>
        <authorList>
            <person name="Goeker M."/>
        </authorList>
    </citation>
    <scope>NUCLEOTIDE SEQUENCE [LARGE SCALE GENOMIC DNA]</scope>
    <source>
        <strain evidence="1 2">DSM 44255</strain>
    </source>
</reference>
<organism evidence="1 2">
    <name type="scientific">Actinokineospora diospyrosa</name>
    <dbReference type="NCBI Taxonomy" id="103728"/>
    <lineage>
        <taxon>Bacteria</taxon>
        <taxon>Bacillati</taxon>
        <taxon>Actinomycetota</taxon>
        <taxon>Actinomycetes</taxon>
        <taxon>Pseudonocardiales</taxon>
        <taxon>Pseudonocardiaceae</taxon>
        <taxon>Actinokineospora</taxon>
    </lineage>
</organism>
<sequence>MHLTPHDHISRWTIGNAANDTTNTRGWLVGHFINPAEGIRSSKDVEVKWGTHPAGDKRPEWTSDDQRTTLVILVTGHFRVDLTTGHHTMTHPGDYIMWGPGIDHTWQALTNSIVITVRWPSTTG</sequence>
<keyword evidence="2" id="KW-1185">Reference proteome</keyword>
<name>A0ABT1IE42_9PSEU</name>
<proteinExistence type="predicted"/>
<dbReference type="RefSeq" id="WP_253887826.1">
    <property type="nucleotide sequence ID" value="NZ_BAAAVB010000013.1"/>
</dbReference>
<accession>A0ABT1IE42</accession>
<dbReference type="InterPro" id="IPR011051">
    <property type="entry name" value="RmlC_Cupin_sf"/>
</dbReference>
<dbReference type="Proteomes" id="UP001205185">
    <property type="component" value="Unassembled WGS sequence"/>
</dbReference>
<dbReference type="InterPro" id="IPR014710">
    <property type="entry name" value="RmlC-like_jellyroll"/>
</dbReference>
<dbReference type="EMBL" id="JAMTCO010000008">
    <property type="protein sequence ID" value="MCP2270858.1"/>
    <property type="molecule type" value="Genomic_DNA"/>
</dbReference>